<dbReference type="InterPro" id="IPR029144">
    <property type="entry name" value="Thr_synth_N"/>
</dbReference>
<dbReference type="AlphaFoldDB" id="A0A096AIA7"/>
<dbReference type="GO" id="GO:0009088">
    <property type="term" value="P:threonine biosynthetic process"/>
    <property type="evidence" value="ECO:0007669"/>
    <property type="project" value="UniProtKB-UniRule"/>
</dbReference>
<feature type="modified residue" description="N6-(pyridoxal phosphate)lysine" evidence="5">
    <location>
        <position position="111"/>
    </location>
</feature>
<evidence type="ECO:0000313" key="9">
    <source>
        <dbReference type="Proteomes" id="UP000029628"/>
    </source>
</evidence>
<dbReference type="InterPro" id="IPR001926">
    <property type="entry name" value="TrpB-like_PALP"/>
</dbReference>
<dbReference type="Pfam" id="PF14821">
    <property type="entry name" value="Thr_synth_N"/>
    <property type="match status" value="1"/>
</dbReference>
<evidence type="ECO:0000259" key="6">
    <source>
        <dbReference type="Pfam" id="PF00291"/>
    </source>
</evidence>
<feature type="domain" description="Tryptophan synthase beta chain-like PALP" evidence="6">
    <location>
        <begin position="100"/>
        <end position="423"/>
    </location>
</feature>
<dbReference type="SUPFAM" id="SSF53686">
    <property type="entry name" value="Tryptophan synthase beta subunit-like PLP-dependent enzymes"/>
    <property type="match status" value="1"/>
</dbReference>
<comment type="cofactor">
    <cofactor evidence="1 5">
        <name>pyridoxal 5'-phosphate</name>
        <dbReference type="ChEBI" id="CHEBI:597326"/>
    </cofactor>
</comment>
<protein>
    <recommendedName>
        <fullName evidence="4">Threonine synthase</fullName>
        <ecNumber evidence="4">4.2.3.1</ecNumber>
    </recommendedName>
</protein>
<feature type="domain" description="Threonine synthase N-terminal" evidence="7">
    <location>
        <begin position="2"/>
        <end position="77"/>
    </location>
</feature>
<reference evidence="8 9" key="1">
    <citation type="submission" date="2014-07" db="EMBL/GenBank/DDBJ databases">
        <authorList>
            <person name="McCorrison J."/>
            <person name="Sanka R."/>
            <person name="Torralba M."/>
            <person name="Gillis M."/>
            <person name="Haft D.H."/>
            <person name="Methe B."/>
            <person name="Sutton G."/>
            <person name="Nelson K.E."/>
        </authorList>
    </citation>
    <scope>NUCLEOTIDE SEQUENCE [LARGE SCALE GENOMIC DNA]</scope>
    <source>
        <strain evidence="8 9">DNF00314</strain>
    </source>
</reference>
<dbReference type="InterPro" id="IPR037158">
    <property type="entry name" value="Thr_synth_N_sf"/>
</dbReference>
<evidence type="ECO:0000256" key="1">
    <source>
        <dbReference type="ARBA" id="ARBA00001933"/>
    </source>
</evidence>
<dbReference type="EMBL" id="JRNT01000048">
    <property type="protein sequence ID" value="KGF46276.1"/>
    <property type="molecule type" value="Genomic_DNA"/>
</dbReference>
<dbReference type="eggNOG" id="COG0498">
    <property type="taxonomic scope" value="Bacteria"/>
</dbReference>
<dbReference type="GO" id="GO:0004795">
    <property type="term" value="F:threonine synthase activity"/>
    <property type="evidence" value="ECO:0007669"/>
    <property type="project" value="UniProtKB-UniRule"/>
</dbReference>
<proteinExistence type="inferred from homology"/>
<keyword evidence="3 5" id="KW-0663">Pyridoxal phosphate</keyword>
<keyword evidence="9" id="KW-1185">Reference proteome</keyword>
<sequence>MKYTSTRGDVMVDETYALLHGLAEDGGLYVPSTFPSNSLTYEMIANKSYQEIAVIVLEKLFTSFSQKALREMVQSAYSEINFDTSDIAPLHSLSEHVSILELFHGRTQAFKDMALSLFPYLLVAAKKIEKESKNILILTATSGDTGKAALEGFKDVEGTHIQIFYPTDGVSPMQKEQMQKQEGSNVNVTAINGNFDDAQQFLKRLFVDETMADTVAQKDVMFSSANSINIGRLAPQIIYYVFTYAELVSTGAIHTDETFNVVVPTGNFGNILAAYYAKKMGIPIGKLICASNQNNVLTDFFNTGTYDMNRPFYTTISPSMDILESSNFERFLYYISGEDSERTSFWMETLKKTGCVSVNEDELKRIQHDFSGAYIDDEETKSIIDEVYNSYGYLLDPHTAVAMGAYIKELQLHLELEQQHTVIAATAHPFKFPDPICEALHIQQGHNAYESLEAISAVTGVAFPKQLLELRNKKLRFTKTIDKEAMKEEILLFVDSFVK</sequence>
<evidence type="ECO:0000313" key="8">
    <source>
        <dbReference type="EMBL" id="KGF46276.1"/>
    </source>
</evidence>
<evidence type="ECO:0000256" key="3">
    <source>
        <dbReference type="ARBA" id="ARBA00022898"/>
    </source>
</evidence>
<dbReference type="InterPro" id="IPR036052">
    <property type="entry name" value="TrpB-like_PALP_sf"/>
</dbReference>
<dbReference type="RefSeq" id="WP_038153358.1">
    <property type="nucleotide sequence ID" value="NZ_JRNT01000048.1"/>
</dbReference>
<dbReference type="Proteomes" id="UP000029628">
    <property type="component" value="Unassembled WGS sequence"/>
</dbReference>
<dbReference type="GO" id="GO:0005737">
    <property type="term" value="C:cytoplasm"/>
    <property type="evidence" value="ECO:0007669"/>
    <property type="project" value="TreeGrafter"/>
</dbReference>
<comment type="caution">
    <text evidence="8">The sequence shown here is derived from an EMBL/GenBank/DDBJ whole genome shotgun (WGS) entry which is preliminary data.</text>
</comment>
<gene>
    <name evidence="8" type="ORF">HMPREF0872_08865</name>
</gene>
<evidence type="ECO:0000256" key="4">
    <source>
        <dbReference type="NCBIfam" id="TIGR00260"/>
    </source>
</evidence>
<evidence type="ECO:0000256" key="2">
    <source>
        <dbReference type="ARBA" id="ARBA00005517"/>
    </source>
</evidence>
<dbReference type="Pfam" id="PF00291">
    <property type="entry name" value="PALP"/>
    <property type="match status" value="1"/>
</dbReference>
<evidence type="ECO:0000256" key="5">
    <source>
        <dbReference type="PIRSR" id="PIRSR604450-51"/>
    </source>
</evidence>
<dbReference type="CDD" id="cd01560">
    <property type="entry name" value="Thr-synth_2"/>
    <property type="match status" value="1"/>
</dbReference>
<dbReference type="EC" id="4.2.3.1" evidence="4"/>
<organism evidence="8 9">
    <name type="scientific">Veillonella montpellierensis DNF00314</name>
    <dbReference type="NCBI Taxonomy" id="1401067"/>
    <lineage>
        <taxon>Bacteria</taxon>
        <taxon>Bacillati</taxon>
        <taxon>Bacillota</taxon>
        <taxon>Negativicutes</taxon>
        <taxon>Veillonellales</taxon>
        <taxon>Veillonellaceae</taxon>
        <taxon>Veillonella</taxon>
    </lineage>
</organism>
<dbReference type="PANTHER" id="PTHR43515:SF1">
    <property type="entry name" value="THREONINE SYNTHASE-LIKE 1"/>
    <property type="match status" value="1"/>
</dbReference>
<dbReference type="Gene3D" id="3.90.1380.10">
    <property type="entry name" value="Threonine synthase, N-terminal domain"/>
    <property type="match status" value="1"/>
</dbReference>
<accession>A0A096AIA7</accession>
<dbReference type="NCBIfam" id="TIGR00260">
    <property type="entry name" value="thrC"/>
    <property type="match status" value="1"/>
</dbReference>
<dbReference type="InterPro" id="IPR004450">
    <property type="entry name" value="Thr_synthase-like"/>
</dbReference>
<dbReference type="Gene3D" id="3.40.50.1100">
    <property type="match status" value="2"/>
</dbReference>
<comment type="similarity">
    <text evidence="2">Belongs to the threonine synthase family.</text>
</comment>
<evidence type="ECO:0000259" key="7">
    <source>
        <dbReference type="Pfam" id="PF14821"/>
    </source>
</evidence>
<name>A0A096AIA7_9FIRM</name>
<dbReference type="PANTHER" id="PTHR43515">
    <property type="entry name" value="THREONINE SYNTHASE-LIKE 1"/>
    <property type="match status" value="1"/>
</dbReference>